<name>A0ABS4TRJ8_9PSEU</name>
<dbReference type="InterPro" id="IPR036366">
    <property type="entry name" value="PGBDSf"/>
</dbReference>
<sequence length="356" mass="37069">MPKSRRRATVVVTAALIAVVIASAVALIVHNRPPEPTPAGAPQVKVATVRKADLANTKSMQAMIGFGTPRQIKGTGTGVVTRLPAVGDVAQAGKPLYWVNDQPVPVFFGPTPLFRKLEAPGAKGSDVAMMMDNLARLGYQVGRRPKDDTKAELTPTVIEAIKKWQRKAGLEDTGTVDVGQILVLDTQVRVASVQAQPGAAATEQLFTVTPNSRVVTMSVPMTEAGGLKAGTSVSLVRPDSRQVPAKIQSATPAVPNPEAQGGAGAEQKLDVVMVADDPADVADLAPAPIQLNITTESRSGVLTVPVEALVALREGGYAVQLRGGELRAVKTGLYSQDKVEVSGSGITEGLEVVTAS</sequence>
<dbReference type="Gene3D" id="2.40.420.20">
    <property type="match status" value="1"/>
</dbReference>
<dbReference type="EMBL" id="JAGINW010000001">
    <property type="protein sequence ID" value="MBP2326570.1"/>
    <property type="molecule type" value="Genomic_DNA"/>
</dbReference>
<evidence type="ECO:0000259" key="1">
    <source>
        <dbReference type="Pfam" id="PF01471"/>
    </source>
</evidence>
<evidence type="ECO:0000313" key="3">
    <source>
        <dbReference type="Proteomes" id="UP001519332"/>
    </source>
</evidence>
<dbReference type="Pfam" id="PF01471">
    <property type="entry name" value="PG_binding_1"/>
    <property type="match status" value="1"/>
</dbReference>
<dbReference type="Proteomes" id="UP001519332">
    <property type="component" value="Unassembled WGS sequence"/>
</dbReference>
<dbReference type="InterPro" id="IPR036365">
    <property type="entry name" value="PGBD-like_sf"/>
</dbReference>
<dbReference type="InterPro" id="IPR002477">
    <property type="entry name" value="Peptidoglycan-bd-like"/>
</dbReference>
<accession>A0ABS4TRJ8</accession>
<dbReference type="Gene3D" id="1.10.101.10">
    <property type="entry name" value="PGBD-like superfamily/PGBD"/>
    <property type="match status" value="1"/>
</dbReference>
<reference evidence="2 3" key="1">
    <citation type="submission" date="2021-03" db="EMBL/GenBank/DDBJ databases">
        <title>Sequencing the genomes of 1000 actinobacteria strains.</title>
        <authorList>
            <person name="Klenk H.-P."/>
        </authorList>
    </citation>
    <scope>NUCLEOTIDE SEQUENCE [LARGE SCALE GENOMIC DNA]</scope>
    <source>
        <strain evidence="2 3">DSM 46670</strain>
    </source>
</reference>
<feature type="domain" description="Peptidoglycan binding-like" evidence="1">
    <location>
        <begin position="124"/>
        <end position="177"/>
    </location>
</feature>
<protein>
    <recommendedName>
        <fullName evidence="1">Peptidoglycan binding-like domain-containing protein</fullName>
    </recommendedName>
</protein>
<keyword evidence="3" id="KW-1185">Reference proteome</keyword>
<organism evidence="2 3">
    <name type="scientific">Kibdelosporangium banguiense</name>
    <dbReference type="NCBI Taxonomy" id="1365924"/>
    <lineage>
        <taxon>Bacteria</taxon>
        <taxon>Bacillati</taxon>
        <taxon>Actinomycetota</taxon>
        <taxon>Actinomycetes</taxon>
        <taxon>Pseudonocardiales</taxon>
        <taxon>Pseudonocardiaceae</taxon>
        <taxon>Kibdelosporangium</taxon>
    </lineage>
</organism>
<gene>
    <name evidence="2" type="ORF">JOF56_006955</name>
</gene>
<proteinExistence type="predicted"/>
<evidence type="ECO:0000313" key="2">
    <source>
        <dbReference type="EMBL" id="MBP2326570.1"/>
    </source>
</evidence>
<dbReference type="SUPFAM" id="SSF47090">
    <property type="entry name" value="PGBD-like"/>
    <property type="match status" value="1"/>
</dbReference>
<dbReference type="RefSeq" id="WP_209643622.1">
    <property type="nucleotide sequence ID" value="NZ_JAGINW010000001.1"/>
</dbReference>
<comment type="caution">
    <text evidence="2">The sequence shown here is derived from an EMBL/GenBank/DDBJ whole genome shotgun (WGS) entry which is preliminary data.</text>
</comment>